<comment type="caution">
    <text evidence="3">The sequence shown here is derived from an EMBL/GenBank/DDBJ whole genome shotgun (WGS) entry which is preliminary data.</text>
</comment>
<dbReference type="Pfam" id="PF06012">
    <property type="entry name" value="DUF908"/>
    <property type="match status" value="1"/>
</dbReference>
<keyword evidence="3" id="KW-0012">Acyltransferase</keyword>
<organism evidence="3 4">
    <name type="scientific">Cryomyces antarcticus</name>
    <dbReference type="NCBI Taxonomy" id="329879"/>
    <lineage>
        <taxon>Eukaryota</taxon>
        <taxon>Fungi</taxon>
        <taxon>Dikarya</taxon>
        <taxon>Ascomycota</taxon>
        <taxon>Pezizomycotina</taxon>
        <taxon>Dothideomycetes</taxon>
        <taxon>Dothideomycetes incertae sedis</taxon>
        <taxon>Cryomyces</taxon>
    </lineage>
</organism>
<dbReference type="GO" id="GO:0061630">
    <property type="term" value="F:ubiquitin protein ligase activity"/>
    <property type="evidence" value="ECO:0007669"/>
    <property type="project" value="UniProtKB-EC"/>
</dbReference>
<evidence type="ECO:0000313" key="4">
    <source>
        <dbReference type="Proteomes" id="UP001357485"/>
    </source>
</evidence>
<protein>
    <submittedName>
        <fullName evidence="3">E3 ubiquitin-protein ligase tom1</fullName>
        <ecNumber evidence="3">2.3.2.26</ecNumber>
    </submittedName>
</protein>
<feature type="domain" description="DUF908" evidence="1">
    <location>
        <begin position="1"/>
        <end position="103"/>
    </location>
</feature>
<gene>
    <name evidence="3" type="primary">TOM1_5</name>
    <name evidence="3" type="ORF">LTR16_008111</name>
</gene>
<dbReference type="EC" id="2.3.2.26" evidence="3"/>
<reference evidence="3 4" key="1">
    <citation type="submission" date="2023-08" db="EMBL/GenBank/DDBJ databases">
        <title>Black Yeasts Isolated from many extreme environments.</title>
        <authorList>
            <person name="Coleine C."/>
            <person name="Stajich J.E."/>
            <person name="Selbmann L."/>
        </authorList>
    </citation>
    <scope>NUCLEOTIDE SEQUENCE [LARGE SCALE GENOMIC DNA]</scope>
    <source>
        <strain evidence="3 4">CCFEE 536</strain>
    </source>
</reference>
<dbReference type="EMBL" id="JAVRRA010026481">
    <property type="protein sequence ID" value="KAK5086144.1"/>
    <property type="molecule type" value="Genomic_DNA"/>
</dbReference>
<evidence type="ECO:0000259" key="2">
    <source>
        <dbReference type="Pfam" id="PF06025"/>
    </source>
</evidence>
<feature type="domain" description="DUF913" evidence="2">
    <location>
        <begin position="170"/>
        <end position="226"/>
    </location>
</feature>
<accession>A0ABR0K4K1</accession>
<dbReference type="Pfam" id="PF06025">
    <property type="entry name" value="DUF913"/>
    <property type="match status" value="1"/>
</dbReference>
<keyword evidence="3" id="KW-0808">Transferase</keyword>
<sequence length="227" mass="24996">MVAIRLLAIANLAYIHTESAFQQKISQQDSDQPRRLQLAQQLSELIHPPGNGESGIPRELQTLAISTLEALAKHKHKAAEVCTALSVNVNHGVLFYVVRKAVAELANDDDPADNFDEDDWREALFSLLITLPSSSPSARTGETMVAAGLLDILVEILTLRTSKAERNHPRVLNFLDNYVYNLRDAFQALINAKGLGAVADLTSYEVETSFVRVLNGDGMPEQYKTKA</sequence>
<keyword evidence="4" id="KW-1185">Reference proteome</keyword>
<evidence type="ECO:0000259" key="1">
    <source>
        <dbReference type="Pfam" id="PF06012"/>
    </source>
</evidence>
<evidence type="ECO:0000313" key="3">
    <source>
        <dbReference type="EMBL" id="KAK5086144.1"/>
    </source>
</evidence>
<proteinExistence type="predicted"/>
<dbReference type="InterPro" id="IPR010314">
    <property type="entry name" value="E3_Ub_ligase_DUF913"/>
</dbReference>
<dbReference type="Proteomes" id="UP001357485">
    <property type="component" value="Unassembled WGS sequence"/>
</dbReference>
<name>A0ABR0K4K1_9PEZI</name>
<dbReference type="InterPro" id="IPR010309">
    <property type="entry name" value="E3_Ub_ligase_DUF908"/>
</dbReference>
<feature type="non-terminal residue" evidence="3">
    <location>
        <position position="227"/>
    </location>
</feature>